<dbReference type="PROSITE" id="PS50021">
    <property type="entry name" value="CH"/>
    <property type="match status" value="1"/>
</dbReference>
<dbReference type="InterPro" id="IPR050540">
    <property type="entry name" value="F-actin_Monoox_Mical"/>
</dbReference>
<feature type="compositionally biased region" description="Basic and acidic residues" evidence="1">
    <location>
        <begin position="17"/>
        <end position="26"/>
    </location>
</feature>
<reference evidence="5" key="1">
    <citation type="submission" date="2016-06" db="UniProtKB">
        <authorList>
            <consortium name="WormBaseParasite"/>
        </authorList>
    </citation>
    <scope>IDENTIFICATION</scope>
</reference>
<keyword evidence="4" id="KW-1185">Reference proteome</keyword>
<accession>A0A183UEK1</accession>
<dbReference type="AlphaFoldDB" id="A0A183UEK1"/>
<dbReference type="PANTHER" id="PTHR23167:SF69">
    <property type="entry name" value="FI18193P1"/>
    <property type="match status" value="1"/>
</dbReference>
<dbReference type="Gene3D" id="1.10.418.10">
    <property type="entry name" value="Calponin-like domain"/>
    <property type="match status" value="1"/>
</dbReference>
<dbReference type="InterPro" id="IPR001715">
    <property type="entry name" value="CH_dom"/>
</dbReference>
<name>A0A183UEK1_TOXCA</name>
<organism evidence="4 5">
    <name type="scientific">Toxocara canis</name>
    <name type="common">Canine roundworm</name>
    <dbReference type="NCBI Taxonomy" id="6265"/>
    <lineage>
        <taxon>Eukaryota</taxon>
        <taxon>Metazoa</taxon>
        <taxon>Ecdysozoa</taxon>
        <taxon>Nematoda</taxon>
        <taxon>Chromadorea</taxon>
        <taxon>Rhabditida</taxon>
        <taxon>Spirurina</taxon>
        <taxon>Ascaridomorpha</taxon>
        <taxon>Ascaridoidea</taxon>
        <taxon>Toxocaridae</taxon>
        <taxon>Toxocara</taxon>
    </lineage>
</organism>
<feature type="domain" description="Calponin-homology (CH)" evidence="2">
    <location>
        <begin position="281"/>
        <end position="386"/>
    </location>
</feature>
<evidence type="ECO:0000256" key="1">
    <source>
        <dbReference type="SAM" id="MobiDB-lite"/>
    </source>
</evidence>
<dbReference type="WBParaSite" id="TCNE_0000692101-mRNA-1">
    <property type="protein sequence ID" value="TCNE_0000692101-mRNA-1"/>
    <property type="gene ID" value="TCNE_0000692101"/>
</dbReference>
<protein>
    <submittedName>
        <fullName evidence="5">Calponin-homology (CH) domain-containing protein</fullName>
    </submittedName>
</protein>
<evidence type="ECO:0000313" key="5">
    <source>
        <dbReference type="WBParaSite" id="TCNE_0000692101-mRNA-1"/>
    </source>
</evidence>
<dbReference type="PANTHER" id="PTHR23167">
    <property type="entry name" value="CALPONIN HOMOLOGY DOMAIN-CONTAINING PROTEIN DDB_G0272472-RELATED"/>
    <property type="match status" value="1"/>
</dbReference>
<dbReference type="InterPro" id="IPR036872">
    <property type="entry name" value="CH_dom_sf"/>
</dbReference>
<dbReference type="Proteomes" id="UP000050794">
    <property type="component" value="Unassembled WGS sequence"/>
</dbReference>
<feature type="compositionally biased region" description="Polar residues" evidence="1">
    <location>
        <begin position="1"/>
        <end position="10"/>
    </location>
</feature>
<dbReference type="EMBL" id="UYWY01019581">
    <property type="protein sequence ID" value="VDM38242.1"/>
    <property type="molecule type" value="Genomic_DNA"/>
</dbReference>
<dbReference type="SUPFAM" id="SSF47576">
    <property type="entry name" value="Calponin-homology domain, CH-domain"/>
    <property type="match status" value="1"/>
</dbReference>
<evidence type="ECO:0000313" key="4">
    <source>
        <dbReference type="Proteomes" id="UP000050794"/>
    </source>
</evidence>
<sequence>MGGVASSSRSKLLGRRQLREPTESKRTVVLRNEAAGDENERDLRRRMHQMREKYDSASEELEANEQELIELREALNVARRGSSVLSAQNMSYVDKVESLTAELEKSRKREIQLRAQIDRLSDLLKREALAERDSTEAKQNDENKENCALQKLGEENERLRGLIGELNNEKGTLDEALRKTKEENDRLTQEIIRLNSTIEVEREEWDHMQADLLVAVRVANDFKMEAQEEMKSLYAKIADLQRRRQSNVANVSIGSIKLFDERQQSWEDVAWQRLMRGCERGSRRNALLRWCQQAISAYPNVELTNFSSSWADGKALCYLLANFYPEKINAESISSLSAEECIKLALDVGMRVGVDVQLSADAILCNERPDWALVMKYILNIYYLVSAQG</sequence>
<dbReference type="Pfam" id="PF00307">
    <property type="entry name" value="CH"/>
    <property type="match status" value="1"/>
</dbReference>
<proteinExistence type="predicted"/>
<gene>
    <name evidence="3" type="ORF">TCNE_LOCUS6921</name>
</gene>
<evidence type="ECO:0000259" key="2">
    <source>
        <dbReference type="PROSITE" id="PS50021"/>
    </source>
</evidence>
<feature type="region of interest" description="Disordered" evidence="1">
    <location>
        <begin position="1"/>
        <end position="43"/>
    </location>
</feature>
<dbReference type="SMART" id="SM00033">
    <property type="entry name" value="CH"/>
    <property type="match status" value="1"/>
</dbReference>
<reference evidence="3 4" key="2">
    <citation type="submission" date="2018-11" db="EMBL/GenBank/DDBJ databases">
        <authorList>
            <consortium name="Pathogen Informatics"/>
        </authorList>
    </citation>
    <scope>NUCLEOTIDE SEQUENCE [LARGE SCALE GENOMIC DNA]</scope>
</reference>
<evidence type="ECO:0000313" key="3">
    <source>
        <dbReference type="EMBL" id="VDM38242.1"/>
    </source>
</evidence>